<keyword evidence="7" id="KW-0547">Nucleotide-binding</keyword>
<dbReference type="InterPro" id="IPR001789">
    <property type="entry name" value="Sig_transdc_resp-reg_receiver"/>
</dbReference>
<dbReference type="PROSITE" id="PS50109">
    <property type="entry name" value="HIS_KIN"/>
    <property type="match status" value="1"/>
</dbReference>
<evidence type="ECO:0000256" key="2">
    <source>
        <dbReference type="ARBA" id="ARBA00004370"/>
    </source>
</evidence>
<dbReference type="Pfam" id="PF13426">
    <property type="entry name" value="PAS_9"/>
    <property type="match status" value="1"/>
</dbReference>
<keyword evidence="6" id="KW-0808">Transferase</keyword>
<dbReference type="InterPro" id="IPR036097">
    <property type="entry name" value="HisK_dim/P_sf"/>
</dbReference>
<dbReference type="OrthoDB" id="459598at2"/>
<dbReference type="SMART" id="SM00086">
    <property type="entry name" value="PAC"/>
    <property type="match status" value="2"/>
</dbReference>
<dbReference type="Pfam" id="PF00512">
    <property type="entry name" value="HisKA"/>
    <property type="match status" value="1"/>
</dbReference>
<evidence type="ECO:0000313" key="19">
    <source>
        <dbReference type="EMBL" id="RZM78904.1"/>
    </source>
</evidence>
<keyword evidence="20" id="KW-1185">Reference proteome</keyword>
<feature type="domain" description="Response regulatory" evidence="16">
    <location>
        <begin position="536"/>
        <end position="652"/>
    </location>
</feature>
<comment type="subcellular location">
    <subcellularLocation>
        <location evidence="2">Membrane</location>
    </subcellularLocation>
</comment>
<protein>
    <recommendedName>
        <fullName evidence="13">Circadian input-output histidine kinase CikA</fullName>
        <ecNumber evidence="4">2.7.13.3</ecNumber>
    </recommendedName>
</protein>
<proteinExistence type="inferred from homology"/>
<dbReference type="EC" id="2.7.13.3" evidence="4"/>
<dbReference type="AlphaFoldDB" id="A0A4Q7E922"/>
<evidence type="ECO:0000259" key="16">
    <source>
        <dbReference type="PROSITE" id="PS50110"/>
    </source>
</evidence>
<dbReference type="SUPFAM" id="SSF55874">
    <property type="entry name" value="ATPase domain of HSP90 chaperone/DNA topoisomerase II/histidine kinase"/>
    <property type="match status" value="1"/>
</dbReference>
<dbReference type="NCBIfam" id="TIGR00229">
    <property type="entry name" value="sensory_box"/>
    <property type="match status" value="2"/>
</dbReference>
<dbReference type="Gene3D" id="3.40.50.2300">
    <property type="match status" value="1"/>
</dbReference>
<dbReference type="InterPro" id="IPR003661">
    <property type="entry name" value="HisK_dim/P_dom"/>
</dbReference>
<dbReference type="Gene3D" id="1.10.287.130">
    <property type="match status" value="1"/>
</dbReference>
<dbReference type="SUPFAM" id="SSF52172">
    <property type="entry name" value="CheY-like"/>
    <property type="match status" value="1"/>
</dbReference>
<accession>A0A4Q7E922</accession>
<evidence type="ECO:0000259" key="18">
    <source>
        <dbReference type="PROSITE" id="PS50113"/>
    </source>
</evidence>
<dbReference type="InterPro" id="IPR013656">
    <property type="entry name" value="PAS_4"/>
</dbReference>
<dbReference type="InterPro" id="IPR036890">
    <property type="entry name" value="HATPase_C_sf"/>
</dbReference>
<dbReference type="Gene3D" id="3.30.565.10">
    <property type="entry name" value="Histidine kinase-like ATPase, C-terminal domain"/>
    <property type="match status" value="1"/>
</dbReference>
<dbReference type="Gene3D" id="3.30.450.20">
    <property type="entry name" value="PAS domain"/>
    <property type="match status" value="2"/>
</dbReference>
<dbReference type="RefSeq" id="WP_063776196.1">
    <property type="nucleotide sequence ID" value="NZ_QVFV01000002.1"/>
</dbReference>
<dbReference type="PROSITE" id="PS50112">
    <property type="entry name" value="PAS"/>
    <property type="match status" value="2"/>
</dbReference>
<dbReference type="Pfam" id="PF02518">
    <property type="entry name" value="HATPase_c"/>
    <property type="match status" value="1"/>
</dbReference>
<evidence type="ECO:0000256" key="3">
    <source>
        <dbReference type="ARBA" id="ARBA00006402"/>
    </source>
</evidence>
<feature type="domain" description="PAS" evidence="17">
    <location>
        <begin position="22"/>
        <end position="93"/>
    </location>
</feature>
<evidence type="ECO:0000256" key="7">
    <source>
        <dbReference type="ARBA" id="ARBA00022741"/>
    </source>
</evidence>
<dbReference type="InterPro" id="IPR004358">
    <property type="entry name" value="Sig_transdc_His_kin-like_C"/>
</dbReference>
<comment type="catalytic activity">
    <reaction evidence="1">
        <text>ATP + protein L-histidine = ADP + protein N-phospho-L-histidine.</text>
        <dbReference type="EC" id="2.7.13.3"/>
    </reaction>
</comment>
<dbReference type="PRINTS" id="PR00344">
    <property type="entry name" value="BCTRLSENSOR"/>
</dbReference>
<dbReference type="InterPro" id="IPR000014">
    <property type="entry name" value="PAS"/>
</dbReference>
<dbReference type="PANTHER" id="PTHR43047">
    <property type="entry name" value="TWO-COMPONENT HISTIDINE PROTEIN KINASE"/>
    <property type="match status" value="1"/>
</dbReference>
<dbReference type="CDD" id="cd00130">
    <property type="entry name" value="PAS"/>
    <property type="match status" value="2"/>
</dbReference>
<keyword evidence="10" id="KW-0902">Two-component regulatory system</keyword>
<dbReference type="InterPro" id="IPR001610">
    <property type="entry name" value="PAC"/>
</dbReference>
<evidence type="ECO:0000256" key="12">
    <source>
        <dbReference type="ARBA" id="ARBA00023306"/>
    </source>
</evidence>
<dbReference type="SUPFAM" id="SSF55785">
    <property type="entry name" value="PYP-like sensor domain (PAS domain)"/>
    <property type="match status" value="2"/>
</dbReference>
<dbReference type="InterPro" id="IPR003594">
    <property type="entry name" value="HATPase_dom"/>
</dbReference>
<evidence type="ECO:0000313" key="20">
    <source>
        <dbReference type="Proteomes" id="UP000292459"/>
    </source>
</evidence>
<dbReference type="GO" id="GO:0005886">
    <property type="term" value="C:plasma membrane"/>
    <property type="evidence" value="ECO:0007669"/>
    <property type="project" value="TreeGrafter"/>
</dbReference>
<evidence type="ECO:0000256" key="13">
    <source>
        <dbReference type="ARBA" id="ARBA00074306"/>
    </source>
</evidence>
<evidence type="ECO:0000256" key="1">
    <source>
        <dbReference type="ARBA" id="ARBA00000085"/>
    </source>
</evidence>
<dbReference type="SMART" id="SM00091">
    <property type="entry name" value="PAS"/>
    <property type="match status" value="2"/>
</dbReference>
<organism evidence="19 20">
    <name type="scientific">Leptolyngbya iicbica LK</name>
    <dbReference type="NCBI Taxonomy" id="2294035"/>
    <lineage>
        <taxon>Bacteria</taxon>
        <taxon>Bacillati</taxon>
        <taxon>Cyanobacteriota</taxon>
        <taxon>Cyanophyceae</taxon>
        <taxon>Leptolyngbyales</taxon>
        <taxon>Leptolyngbyaceae</taxon>
        <taxon>Leptolyngbya group</taxon>
        <taxon>Leptolyngbya</taxon>
        <taxon>Leptolyngbya iicbica</taxon>
    </lineage>
</organism>
<dbReference type="InterPro" id="IPR011006">
    <property type="entry name" value="CheY-like_superfamily"/>
</dbReference>
<feature type="domain" description="PAC" evidence="18">
    <location>
        <begin position="213"/>
        <end position="266"/>
    </location>
</feature>
<dbReference type="CDD" id="cd17546">
    <property type="entry name" value="REC_hyHK_CKI1_RcsC-like"/>
    <property type="match status" value="1"/>
</dbReference>
<dbReference type="Pfam" id="PF00072">
    <property type="entry name" value="Response_reg"/>
    <property type="match status" value="1"/>
</dbReference>
<dbReference type="SUPFAM" id="SSF47384">
    <property type="entry name" value="Homodimeric domain of signal transducing histidine kinase"/>
    <property type="match status" value="1"/>
</dbReference>
<dbReference type="Proteomes" id="UP000292459">
    <property type="component" value="Unassembled WGS sequence"/>
</dbReference>
<keyword evidence="11" id="KW-0472">Membrane</keyword>
<evidence type="ECO:0000256" key="11">
    <source>
        <dbReference type="ARBA" id="ARBA00023136"/>
    </source>
</evidence>
<dbReference type="PROSITE" id="PS50110">
    <property type="entry name" value="RESPONSE_REGULATORY"/>
    <property type="match status" value="1"/>
</dbReference>
<sequence>MTSAKTPRVSSDQKAKTLNSESDSLFRTYVEAASDIVYTLDLTGKFTFVNSYGLKLIGAQDYDEVVGHSYLEIVAPEYRGKTFEVFAQLLKSGELRDYEFAVLTKSGDRVFIEVNGRLLYRSGRLVGALGIGRDITERKRFEAQLKMFSKALDSAHDSAIISDLKGNIQYANLATQRLFNWPVSRLTGTNIANFFPKSDQVDWILDQANGPGWSGQIVCQRYDGTPFSAFISISPVYGEDNQTLTSVSIILRDITQQERIEAELAAKNLELARANRLKSEFLANMSHELRTPMTSILGFSKLLSQLVYGDLNERQQLYVDQIHQSGEHLLSLINEVLDLSKVEAGQMDLNISEIHLGSLCHDVVKMVETQAGMKALKIECEVPADLPMLVADEIRVRQMLLNLLSNAIKFTPKGRAIGIRVSQAAEQMHLTVWDEGIGISEEQLSSLFQPFQQLENPLSKHYEGTGLGLALTQKLTRLHGGDVTVKSRPNQGSEFTLNLPINCRNATLRDGHHAVQEATLSEQELLQPPMPSTAQPILVVEDNPNNALLLQHMLTHWGYQVYHCANGQEALTWLEGHDPALVLMDVQLPGLSGLDLTQQIRQQPQWQGIPIVATTALAQPQDRDRCLAAGMQDYLSKPINHAELVSVLAKYTCGHGEQRLR</sequence>
<name>A0A4Q7E922_9CYAN</name>
<dbReference type="CDD" id="cd00082">
    <property type="entry name" value="HisKA"/>
    <property type="match status" value="1"/>
</dbReference>
<evidence type="ECO:0000259" key="15">
    <source>
        <dbReference type="PROSITE" id="PS50109"/>
    </source>
</evidence>
<keyword evidence="12" id="KW-0131">Cell cycle</keyword>
<comment type="caution">
    <text evidence="19">The sequence shown here is derived from an EMBL/GenBank/DDBJ whole genome shotgun (WGS) entry which is preliminary data.</text>
</comment>
<dbReference type="FunFam" id="3.30.565.10:FF:000010">
    <property type="entry name" value="Sensor histidine kinase RcsC"/>
    <property type="match status" value="1"/>
</dbReference>
<dbReference type="GO" id="GO:0009927">
    <property type="term" value="F:histidine phosphotransfer kinase activity"/>
    <property type="evidence" value="ECO:0007669"/>
    <property type="project" value="TreeGrafter"/>
</dbReference>
<dbReference type="Pfam" id="PF08448">
    <property type="entry name" value="PAS_4"/>
    <property type="match status" value="1"/>
</dbReference>
<dbReference type="GO" id="GO:0005524">
    <property type="term" value="F:ATP binding"/>
    <property type="evidence" value="ECO:0007669"/>
    <property type="project" value="UniProtKB-KW"/>
</dbReference>
<dbReference type="PROSITE" id="PS50113">
    <property type="entry name" value="PAC"/>
    <property type="match status" value="2"/>
</dbReference>
<keyword evidence="9" id="KW-0067">ATP-binding</keyword>
<gene>
    <name evidence="19" type="ORF">DYY88_08965</name>
</gene>
<reference evidence="19 20" key="1">
    <citation type="submission" date="2018-11" db="EMBL/GenBank/DDBJ databases">
        <title>Whole genome sequencing of an environmental sample.</title>
        <authorList>
            <person name="Sarangi A.N."/>
            <person name="Singh D."/>
            <person name="Tripathy S."/>
        </authorList>
    </citation>
    <scope>NUCLEOTIDE SEQUENCE [LARGE SCALE GENOMIC DNA]</scope>
    <source>
        <strain evidence="19 20">Lakshadweep</strain>
    </source>
</reference>
<evidence type="ECO:0000256" key="14">
    <source>
        <dbReference type="PROSITE-ProRule" id="PRU00169"/>
    </source>
</evidence>
<dbReference type="SMART" id="SM00387">
    <property type="entry name" value="HATPase_c"/>
    <property type="match status" value="1"/>
</dbReference>
<dbReference type="InterPro" id="IPR000700">
    <property type="entry name" value="PAS-assoc_C"/>
</dbReference>
<evidence type="ECO:0000256" key="10">
    <source>
        <dbReference type="ARBA" id="ARBA00023012"/>
    </source>
</evidence>
<dbReference type="PANTHER" id="PTHR43047:SF63">
    <property type="entry name" value="HISTIDINE KINASE"/>
    <property type="match status" value="1"/>
</dbReference>
<dbReference type="InterPro" id="IPR035965">
    <property type="entry name" value="PAS-like_dom_sf"/>
</dbReference>
<keyword evidence="5 14" id="KW-0597">Phosphoprotein</keyword>
<feature type="domain" description="PAC" evidence="18">
    <location>
        <begin position="96"/>
        <end position="147"/>
    </location>
</feature>
<dbReference type="CDD" id="cd16922">
    <property type="entry name" value="HATPase_EvgS-ArcB-TorS-like"/>
    <property type="match status" value="1"/>
</dbReference>
<evidence type="ECO:0000259" key="17">
    <source>
        <dbReference type="PROSITE" id="PS50112"/>
    </source>
</evidence>
<feature type="domain" description="Histidine kinase" evidence="15">
    <location>
        <begin position="284"/>
        <end position="503"/>
    </location>
</feature>
<feature type="modified residue" description="4-aspartylphosphate" evidence="14">
    <location>
        <position position="585"/>
    </location>
</feature>
<keyword evidence="8" id="KW-0418">Kinase</keyword>
<evidence type="ECO:0000256" key="8">
    <source>
        <dbReference type="ARBA" id="ARBA00022777"/>
    </source>
</evidence>
<dbReference type="SMART" id="SM00388">
    <property type="entry name" value="HisKA"/>
    <property type="match status" value="1"/>
</dbReference>
<comment type="similarity">
    <text evidence="3">In the N-terminal section; belongs to the phytochrome family.</text>
</comment>
<dbReference type="GO" id="GO:0000155">
    <property type="term" value="F:phosphorelay sensor kinase activity"/>
    <property type="evidence" value="ECO:0007669"/>
    <property type="project" value="InterPro"/>
</dbReference>
<evidence type="ECO:0000256" key="6">
    <source>
        <dbReference type="ARBA" id="ARBA00022679"/>
    </source>
</evidence>
<evidence type="ECO:0000256" key="4">
    <source>
        <dbReference type="ARBA" id="ARBA00012438"/>
    </source>
</evidence>
<evidence type="ECO:0000256" key="5">
    <source>
        <dbReference type="ARBA" id="ARBA00022553"/>
    </source>
</evidence>
<dbReference type="EMBL" id="QVFV01000002">
    <property type="protein sequence ID" value="RZM78904.1"/>
    <property type="molecule type" value="Genomic_DNA"/>
</dbReference>
<feature type="domain" description="PAS" evidence="17">
    <location>
        <begin position="144"/>
        <end position="200"/>
    </location>
</feature>
<dbReference type="FunFam" id="1.10.287.130:FF:000038">
    <property type="entry name" value="Sensory transduction histidine kinase"/>
    <property type="match status" value="1"/>
</dbReference>
<evidence type="ECO:0000256" key="9">
    <source>
        <dbReference type="ARBA" id="ARBA00022840"/>
    </source>
</evidence>
<dbReference type="SMART" id="SM00448">
    <property type="entry name" value="REC"/>
    <property type="match status" value="1"/>
</dbReference>
<dbReference type="InterPro" id="IPR005467">
    <property type="entry name" value="His_kinase_dom"/>
</dbReference>